<feature type="region of interest" description="Disordered" evidence="1">
    <location>
        <begin position="116"/>
        <end position="152"/>
    </location>
</feature>
<proteinExistence type="predicted"/>
<gene>
    <name evidence="2" type="ORF">DAETH_28620</name>
</gene>
<organism evidence="2 3">
    <name type="scientific">Deinococcus aetherius</name>
    <dbReference type="NCBI Taxonomy" id="200252"/>
    <lineage>
        <taxon>Bacteria</taxon>
        <taxon>Thermotogati</taxon>
        <taxon>Deinococcota</taxon>
        <taxon>Deinococci</taxon>
        <taxon>Deinococcales</taxon>
        <taxon>Deinococcaceae</taxon>
        <taxon>Deinococcus</taxon>
    </lineage>
</organism>
<reference evidence="2" key="1">
    <citation type="submission" date="2022-07" db="EMBL/GenBank/DDBJ databases">
        <title>Complete Genome Sequence of the Radioresistant Bacterium Deinococcus aetherius ST0316, Isolated from the Air Dust collected in Lower Stratosphere above Japan.</title>
        <authorList>
            <person name="Satoh K."/>
            <person name="Hagiwara K."/>
            <person name="Katsumata K."/>
            <person name="Kubo A."/>
            <person name="Yokobori S."/>
            <person name="Yamagishi A."/>
            <person name="Oono Y."/>
            <person name="Narumi I."/>
        </authorList>
    </citation>
    <scope>NUCLEOTIDE SEQUENCE</scope>
    <source>
        <strain evidence="2">ST0316</strain>
    </source>
</reference>
<sequence length="152" mass="16766">MAEEMLYAQATAQELLDAIPNYEAVGCDIGAIAVAFMRKYRTCDSLGTFTLRGVEFSCVNFSSVHLILSPLVREEDGRRTLAPVAAWLTANDITDLRIVGTGNWDRRHQWSRDGGQRWGRMTLQGSAPPQPAPTQVIEPRIPAAPTEEEAHA</sequence>
<keyword evidence="3" id="KW-1185">Reference proteome</keyword>
<dbReference type="EMBL" id="AP026560">
    <property type="protein sequence ID" value="BDP42893.1"/>
    <property type="molecule type" value="Genomic_DNA"/>
</dbReference>
<name>A0ABM8AGG0_9DEIO</name>
<evidence type="ECO:0000256" key="1">
    <source>
        <dbReference type="SAM" id="MobiDB-lite"/>
    </source>
</evidence>
<accession>A0ABM8AGG0</accession>
<dbReference type="Proteomes" id="UP001064971">
    <property type="component" value="Chromosome"/>
</dbReference>
<evidence type="ECO:0000313" key="2">
    <source>
        <dbReference type="EMBL" id="BDP42893.1"/>
    </source>
</evidence>
<evidence type="ECO:0000313" key="3">
    <source>
        <dbReference type="Proteomes" id="UP001064971"/>
    </source>
</evidence>
<protein>
    <submittedName>
        <fullName evidence="2">Uncharacterized protein</fullName>
    </submittedName>
</protein>